<dbReference type="EMBL" id="BARS01048027">
    <property type="protein sequence ID" value="GAG32080.1"/>
    <property type="molecule type" value="Genomic_DNA"/>
</dbReference>
<sequence length="108" mass="12995">MDKHIEMLHAKGAEWIQEIRKGRLQKGDWYRYGDEIFTWLPSIEDYLGMLGYQTADGLHLVVGMLFVFCDPAQFALDNWESHERYLEYFQTWPELVLAFIQWEKKSFK</sequence>
<feature type="non-terminal residue" evidence="1">
    <location>
        <position position="108"/>
    </location>
</feature>
<name>X0WN72_9ZZZZ</name>
<gene>
    <name evidence="1" type="ORF">S01H1_72061</name>
</gene>
<accession>X0WN72</accession>
<evidence type="ECO:0000313" key="1">
    <source>
        <dbReference type="EMBL" id="GAG32080.1"/>
    </source>
</evidence>
<organism evidence="1">
    <name type="scientific">marine sediment metagenome</name>
    <dbReference type="NCBI Taxonomy" id="412755"/>
    <lineage>
        <taxon>unclassified sequences</taxon>
        <taxon>metagenomes</taxon>
        <taxon>ecological metagenomes</taxon>
    </lineage>
</organism>
<dbReference type="AlphaFoldDB" id="X0WN72"/>
<reference evidence="1" key="1">
    <citation type="journal article" date="2014" name="Front. Microbiol.">
        <title>High frequency of phylogenetically diverse reductive dehalogenase-homologous genes in deep subseafloor sedimentary metagenomes.</title>
        <authorList>
            <person name="Kawai M."/>
            <person name="Futagami T."/>
            <person name="Toyoda A."/>
            <person name="Takaki Y."/>
            <person name="Nishi S."/>
            <person name="Hori S."/>
            <person name="Arai W."/>
            <person name="Tsubouchi T."/>
            <person name="Morono Y."/>
            <person name="Uchiyama I."/>
            <person name="Ito T."/>
            <person name="Fujiyama A."/>
            <person name="Inagaki F."/>
            <person name="Takami H."/>
        </authorList>
    </citation>
    <scope>NUCLEOTIDE SEQUENCE</scope>
    <source>
        <strain evidence="1">Expedition CK06-06</strain>
    </source>
</reference>
<proteinExistence type="predicted"/>
<comment type="caution">
    <text evidence="1">The sequence shown here is derived from an EMBL/GenBank/DDBJ whole genome shotgun (WGS) entry which is preliminary data.</text>
</comment>
<protein>
    <submittedName>
        <fullName evidence="1">Uncharacterized protein</fullName>
    </submittedName>
</protein>